<dbReference type="Proteomes" id="UP000244005">
    <property type="component" value="Unassembled WGS sequence"/>
</dbReference>
<protein>
    <submittedName>
        <fullName evidence="2">Uncharacterized protein</fullName>
    </submittedName>
</protein>
<feature type="compositionally biased region" description="Basic and acidic residues" evidence="1">
    <location>
        <begin position="40"/>
        <end position="52"/>
    </location>
</feature>
<keyword evidence="3" id="KW-1185">Reference proteome</keyword>
<sequence length="234" mass="25666">MSPLFVSPTPPSKGLPTPTPTPERGLRTPIPTPARAPTRQRGERESRGETKLLSEPPLKSAPSPAPREGLSVRVSGTVRGGAYRTISPGPSPRSRQQQQQKHLLILHLPQFHCMKSSVGPNQSPTPRELPSLYLSLSLLLSPDFRSEHSLNLESREGYSTALEQLPSSEWIPFRDSKEGSSSRIGRNTFSRVQYTPVGIIYHRQTPACHTGGNSPTGISTGYSDLFPVTLSRRE</sequence>
<reference evidence="3" key="1">
    <citation type="journal article" date="2017" name="Cell">
        <title>Insights into land plant evolution garnered from the Marchantia polymorpha genome.</title>
        <authorList>
            <person name="Bowman J.L."/>
            <person name="Kohchi T."/>
            <person name="Yamato K.T."/>
            <person name="Jenkins J."/>
            <person name="Shu S."/>
            <person name="Ishizaki K."/>
            <person name="Yamaoka S."/>
            <person name="Nishihama R."/>
            <person name="Nakamura Y."/>
            <person name="Berger F."/>
            <person name="Adam C."/>
            <person name="Aki S.S."/>
            <person name="Althoff F."/>
            <person name="Araki T."/>
            <person name="Arteaga-Vazquez M.A."/>
            <person name="Balasubrmanian S."/>
            <person name="Barry K."/>
            <person name="Bauer D."/>
            <person name="Boehm C.R."/>
            <person name="Briginshaw L."/>
            <person name="Caballero-Perez J."/>
            <person name="Catarino B."/>
            <person name="Chen F."/>
            <person name="Chiyoda S."/>
            <person name="Chovatia M."/>
            <person name="Davies K.M."/>
            <person name="Delmans M."/>
            <person name="Demura T."/>
            <person name="Dierschke T."/>
            <person name="Dolan L."/>
            <person name="Dorantes-Acosta A.E."/>
            <person name="Eklund D.M."/>
            <person name="Florent S.N."/>
            <person name="Flores-Sandoval E."/>
            <person name="Fujiyama A."/>
            <person name="Fukuzawa H."/>
            <person name="Galik B."/>
            <person name="Grimanelli D."/>
            <person name="Grimwood J."/>
            <person name="Grossniklaus U."/>
            <person name="Hamada T."/>
            <person name="Haseloff J."/>
            <person name="Hetherington A.J."/>
            <person name="Higo A."/>
            <person name="Hirakawa Y."/>
            <person name="Hundley H.N."/>
            <person name="Ikeda Y."/>
            <person name="Inoue K."/>
            <person name="Inoue S.I."/>
            <person name="Ishida S."/>
            <person name="Jia Q."/>
            <person name="Kakita M."/>
            <person name="Kanazawa T."/>
            <person name="Kawai Y."/>
            <person name="Kawashima T."/>
            <person name="Kennedy M."/>
            <person name="Kinose K."/>
            <person name="Kinoshita T."/>
            <person name="Kohara Y."/>
            <person name="Koide E."/>
            <person name="Komatsu K."/>
            <person name="Kopischke S."/>
            <person name="Kubo M."/>
            <person name="Kyozuka J."/>
            <person name="Lagercrantz U."/>
            <person name="Lin S.S."/>
            <person name="Lindquist E."/>
            <person name="Lipzen A.M."/>
            <person name="Lu C.W."/>
            <person name="De Luna E."/>
            <person name="Martienssen R.A."/>
            <person name="Minamino N."/>
            <person name="Mizutani M."/>
            <person name="Mizutani M."/>
            <person name="Mochizuki N."/>
            <person name="Monte I."/>
            <person name="Mosher R."/>
            <person name="Nagasaki H."/>
            <person name="Nakagami H."/>
            <person name="Naramoto S."/>
            <person name="Nishitani K."/>
            <person name="Ohtani M."/>
            <person name="Okamoto T."/>
            <person name="Okumura M."/>
            <person name="Phillips J."/>
            <person name="Pollak B."/>
            <person name="Reinders A."/>
            <person name="Rovekamp M."/>
            <person name="Sano R."/>
            <person name="Sawa S."/>
            <person name="Schmid M.W."/>
            <person name="Shirakawa M."/>
            <person name="Solano R."/>
            <person name="Spunde A."/>
            <person name="Suetsugu N."/>
            <person name="Sugano S."/>
            <person name="Sugiyama A."/>
            <person name="Sun R."/>
            <person name="Suzuki Y."/>
            <person name="Takenaka M."/>
            <person name="Takezawa D."/>
            <person name="Tomogane H."/>
            <person name="Tsuzuki M."/>
            <person name="Ueda T."/>
            <person name="Umeda M."/>
            <person name="Ward J.M."/>
            <person name="Watanabe Y."/>
            <person name="Yazaki K."/>
            <person name="Yokoyama R."/>
            <person name="Yoshitake Y."/>
            <person name="Yotsui I."/>
            <person name="Zachgo S."/>
            <person name="Schmutz J."/>
        </authorList>
    </citation>
    <scope>NUCLEOTIDE SEQUENCE [LARGE SCALE GENOMIC DNA]</scope>
    <source>
        <strain evidence="3">Tak-1</strain>
    </source>
</reference>
<accession>A0A2R6WG69</accession>
<dbReference type="AlphaFoldDB" id="A0A2R6WG69"/>
<name>A0A2R6WG69_MARPO</name>
<organism evidence="2 3">
    <name type="scientific">Marchantia polymorpha</name>
    <name type="common">Common liverwort</name>
    <name type="synonym">Marchantia aquatica</name>
    <dbReference type="NCBI Taxonomy" id="3197"/>
    <lineage>
        <taxon>Eukaryota</taxon>
        <taxon>Viridiplantae</taxon>
        <taxon>Streptophyta</taxon>
        <taxon>Embryophyta</taxon>
        <taxon>Marchantiophyta</taxon>
        <taxon>Marchantiopsida</taxon>
        <taxon>Marchantiidae</taxon>
        <taxon>Marchantiales</taxon>
        <taxon>Marchantiaceae</taxon>
        <taxon>Marchantia</taxon>
    </lineage>
</organism>
<evidence type="ECO:0000256" key="1">
    <source>
        <dbReference type="SAM" id="MobiDB-lite"/>
    </source>
</evidence>
<proteinExistence type="predicted"/>
<feature type="region of interest" description="Disordered" evidence="1">
    <location>
        <begin position="1"/>
        <end position="100"/>
    </location>
</feature>
<dbReference type="EMBL" id="KZ772766">
    <property type="protein sequence ID" value="PTQ32852.1"/>
    <property type="molecule type" value="Genomic_DNA"/>
</dbReference>
<feature type="compositionally biased region" description="Pro residues" evidence="1">
    <location>
        <begin position="8"/>
        <end position="21"/>
    </location>
</feature>
<feature type="compositionally biased region" description="Low complexity" evidence="1">
    <location>
        <begin position="27"/>
        <end position="39"/>
    </location>
</feature>
<gene>
    <name evidence="2" type="ORF">MARPO_0094s0029</name>
</gene>
<evidence type="ECO:0000313" key="2">
    <source>
        <dbReference type="EMBL" id="PTQ32852.1"/>
    </source>
</evidence>
<evidence type="ECO:0000313" key="3">
    <source>
        <dbReference type="Proteomes" id="UP000244005"/>
    </source>
</evidence>